<dbReference type="Gene3D" id="3.90.550.10">
    <property type="entry name" value="Spore Coat Polysaccharide Biosynthesis Protein SpsA, Chain A"/>
    <property type="match status" value="1"/>
</dbReference>
<dbReference type="PANTHER" id="PTHR13778">
    <property type="entry name" value="GLYCOSYLTRANSFERASE 8 DOMAIN-CONTAINING PROTEIN"/>
    <property type="match status" value="1"/>
</dbReference>
<evidence type="ECO:0000256" key="1">
    <source>
        <dbReference type="ARBA" id="ARBA00006351"/>
    </source>
</evidence>
<evidence type="ECO:0000256" key="3">
    <source>
        <dbReference type="ARBA" id="ARBA00022679"/>
    </source>
</evidence>
<evidence type="ECO:0000313" key="6">
    <source>
        <dbReference type="Proteomes" id="UP000041254"/>
    </source>
</evidence>
<dbReference type="GO" id="GO:0046872">
    <property type="term" value="F:metal ion binding"/>
    <property type="evidence" value="ECO:0007669"/>
    <property type="project" value="UniProtKB-KW"/>
</dbReference>
<dbReference type="InParanoid" id="A0A0G4EJH9"/>
<dbReference type="Proteomes" id="UP000041254">
    <property type="component" value="Unassembled WGS sequence"/>
</dbReference>
<dbReference type="GO" id="GO:0016757">
    <property type="term" value="F:glycosyltransferase activity"/>
    <property type="evidence" value="ECO:0007669"/>
    <property type="project" value="UniProtKB-KW"/>
</dbReference>
<organism evidence="5 6">
    <name type="scientific">Vitrella brassicaformis (strain CCMP3155)</name>
    <dbReference type="NCBI Taxonomy" id="1169540"/>
    <lineage>
        <taxon>Eukaryota</taxon>
        <taxon>Sar</taxon>
        <taxon>Alveolata</taxon>
        <taxon>Colpodellida</taxon>
        <taxon>Vitrellaceae</taxon>
        <taxon>Vitrella</taxon>
    </lineage>
</organism>
<dbReference type="VEuPathDB" id="CryptoDB:Vbra_3987"/>
<accession>A0A0G4EJH9</accession>
<name>A0A0G4EJH9_VITBC</name>
<dbReference type="AlphaFoldDB" id="A0A0G4EJH9"/>
<evidence type="ECO:0008006" key="7">
    <source>
        <dbReference type="Google" id="ProtNLM"/>
    </source>
</evidence>
<dbReference type="Pfam" id="PF01501">
    <property type="entry name" value="Glyco_transf_8"/>
    <property type="match status" value="1"/>
</dbReference>
<dbReference type="InterPro" id="IPR002495">
    <property type="entry name" value="Glyco_trans_8"/>
</dbReference>
<dbReference type="PANTHER" id="PTHR13778:SF47">
    <property type="entry name" value="LIPOPOLYSACCHARIDE 1,3-GALACTOSYLTRANSFERASE"/>
    <property type="match status" value="1"/>
</dbReference>
<comment type="similarity">
    <text evidence="1">Belongs to the glycosyltransferase 8 family.</text>
</comment>
<evidence type="ECO:0000256" key="4">
    <source>
        <dbReference type="ARBA" id="ARBA00022723"/>
    </source>
</evidence>
<dbReference type="EMBL" id="CDMY01000254">
    <property type="protein sequence ID" value="CEL97143.1"/>
    <property type="molecule type" value="Genomic_DNA"/>
</dbReference>
<dbReference type="PhylomeDB" id="A0A0G4EJH9"/>
<keyword evidence="6" id="KW-1185">Reference proteome</keyword>
<dbReference type="InterPro" id="IPR029044">
    <property type="entry name" value="Nucleotide-diphossugar_trans"/>
</dbReference>
<keyword evidence="4" id="KW-0479">Metal-binding</keyword>
<evidence type="ECO:0000313" key="5">
    <source>
        <dbReference type="EMBL" id="CEL97143.1"/>
    </source>
</evidence>
<reference evidence="5 6" key="1">
    <citation type="submission" date="2014-11" db="EMBL/GenBank/DDBJ databases">
        <authorList>
            <person name="Zhu J."/>
            <person name="Qi W."/>
            <person name="Song R."/>
        </authorList>
    </citation>
    <scope>NUCLEOTIDE SEQUENCE [LARGE SCALE GENOMIC DNA]</scope>
</reference>
<keyword evidence="2" id="KW-0328">Glycosyltransferase</keyword>
<sequence length="364" mass="40747">MARAQGRTATDQACGDRRAHIALGVDDAGLQPIPTLLNSLHVNHRDTAVTGCVDVHLVTMDVPSHHPTIIVLEDEAVSRRRWPSLQLHLINFTQLEGAFLTFRSNRVGAAMRRNDVSTGEAPITSATNIRILLPALLPLSVAKVLYLDYDVIVNGSLEPLFVMPLGPDEAIAAKPRHVESTEGSVDKWLETGGLKDKIMWKGGSKTFNPGVLLMSLPALRCSNASSTIGGWNRQWGFDDQTALNFFFNGSFRELPMEYNVFVGSEDLEAINGKLKDDPSWRPVILHYKGGVKPWSGPNSWTNFVKSRTRRHKYAWLRRACWRSASDGPPLETYDDGCQYLKPSMRSSLVKTWWDLWGTYKYVEQ</sequence>
<proteinExistence type="inferred from homology"/>
<dbReference type="SUPFAM" id="SSF53448">
    <property type="entry name" value="Nucleotide-diphospho-sugar transferases"/>
    <property type="match status" value="1"/>
</dbReference>
<gene>
    <name evidence="5" type="ORF">Vbra_3987</name>
</gene>
<keyword evidence="3" id="KW-0808">Transferase</keyword>
<protein>
    <recommendedName>
        <fullName evidence="7">Hexosyltransferase</fullName>
    </recommendedName>
</protein>
<evidence type="ECO:0000256" key="2">
    <source>
        <dbReference type="ARBA" id="ARBA00022676"/>
    </source>
</evidence>
<dbReference type="OrthoDB" id="6238971at2759"/>
<dbReference type="InterPro" id="IPR050748">
    <property type="entry name" value="Glycosyltrans_8_dom-fam"/>
</dbReference>